<name>A0A243WGR3_9BACT</name>
<evidence type="ECO:0000313" key="1">
    <source>
        <dbReference type="EMBL" id="OUJ74942.1"/>
    </source>
</evidence>
<keyword evidence="2" id="KW-1185">Reference proteome</keyword>
<dbReference type="OrthoDB" id="772390at2"/>
<dbReference type="AlphaFoldDB" id="A0A243WGR3"/>
<dbReference type="EMBL" id="MTSE01000003">
    <property type="protein sequence ID" value="OUJ74942.1"/>
    <property type="molecule type" value="Genomic_DNA"/>
</dbReference>
<organism evidence="1 2">
    <name type="scientific">Hymenobacter crusticola</name>
    <dbReference type="NCBI Taxonomy" id="1770526"/>
    <lineage>
        <taxon>Bacteria</taxon>
        <taxon>Pseudomonadati</taxon>
        <taxon>Bacteroidota</taxon>
        <taxon>Cytophagia</taxon>
        <taxon>Cytophagales</taxon>
        <taxon>Hymenobacteraceae</taxon>
        <taxon>Hymenobacter</taxon>
    </lineage>
</organism>
<reference evidence="1 2" key="1">
    <citation type="submission" date="2017-01" db="EMBL/GenBank/DDBJ databases">
        <title>A new Hymenobacter.</title>
        <authorList>
            <person name="Liang Y."/>
            <person name="Feng F."/>
        </authorList>
    </citation>
    <scope>NUCLEOTIDE SEQUENCE [LARGE SCALE GENOMIC DNA]</scope>
    <source>
        <strain evidence="1">MIMBbqt21</strain>
    </source>
</reference>
<proteinExistence type="predicted"/>
<gene>
    <name evidence="1" type="ORF">BXP70_09355</name>
</gene>
<sequence length="102" mass="11901">MYNMLDFFLIDDSQPKPNRNSKLEHIGGIEDELFYQLRSESIIDSWFDYYSDFRWGSEIVARIFLKLQQRPKSATLQKEEKAFSTILQKAIDAKSGVLAFGD</sequence>
<protein>
    <submittedName>
        <fullName evidence="1">Uncharacterized protein</fullName>
    </submittedName>
</protein>
<dbReference type="Proteomes" id="UP000194873">
    <property type="component" value="Unassembled WGS sequence"/>
</dbReference>
<accession>A0A243WGR3</accession>
<evidence type="ECO:0000313" key="2">
    <source>
        <dbReference type="Proteomes" id="UP000194873"/>
    </source>
</evidence>
<comment type="caution">
    <text evidence="1">The sequence shown here is derived from an EMBL/GenBank/DDBJ whole genome shotgun (WGS) entry which is preliminary data.</text>
</comment>
<dbReference type="RefSeq" id="WP_086593752.1">
    <property type="nucleotide sequence ID" value="NZ_MTSE01000003.1"/>
</dbReference>